<feature type="transmembrane region" description="Helical" evidence="1">
    <location>
        <begin position="225"/>
        <end position="244"/>
    </location>
</feature>
<feature type="transmembrane region" description="Helical" evidence="1">
    <location>
        <begin position="12"/>
        <end position="34"/>
    </location>
</feature>
<evidence type="ECO:0000256" key="1">
    <source>
        <dbReference type="SAM" id="Phobius"/>
    </source>
</evidence>
<feature type="transmembrane region" description="Helical" evidence="1">
    <location>
        <begin position="144"/>
        <end position="165"/>
    </location>
</feature>
<evidence type="ECO:0000313" key="3">
    <source>
        <dbReference type="EMBL" id="MFC3579139.1"/>
    </source>
</evidence>
<organism evidence="3 4">
    <name type="scientific">Sphingomonas hylomeconis</name>
    <dbReference type="NCBI Taxonomy" id="1395958"/>
    <lineage>
        <taxon>Bacteria</taxon>
        <taxon>Pseudomonadati</taxon>
        <taxon>Pseudomonadota</taxon>
        <taxon>Alphaproteobacteria</taxon>
        <taxon>Sphingomonadales</taxon>
        <taxon>Sphingomonadaceae</taxon>
        <taxon>Sphingomonas</taxon>
    </lineage>
</organism>
<dbReference type="EC" id="2.3.-.-" evidence="3"/>
<feature type="transmembrane region" description="Helical" evidence="1">
    <location>
        <begin position="82"/>
        <end position="103"/>
    </location>
</feature>
<feature type="transmembrane region" description="Helical" evidence="1">
    <location>
        <begin position="172"/>
        <end position="194"/>
    </location>
</feature>
<comment type="caution">
    <text evidence="3">The sequence shown here is derived from an EMBL/GenBank/DDBJ whole genome shotgun (WGS) entry which is preliminary data.</text>
</comment>
<keyword evidence="1" id="KW-1133">Transmembrane helix</keyword>
<feature type="domain" description="Acyltransferase 3" evidence="2">
    <location>
        <begin position="8"/>
        <end position="306"/>
    </location>
</feature>
<dbReference type="InterPro" id="IPR002656">
    <property type="entry name" value="Acyl_transf_3_dom"/>
</dbReference>
<name>A0ABV7SSZ8_9SPHN</name>
<dbReference type="Pfam" id="PF01757">
    <property type="entry name" value="Acyl_transf_3"/>
    <property type="match status" value="1"/>
</dbReference>
<feature type="transmembrane region" description="Helical" evidence="1">
    <location>
        <begin position="329"/>
        <end position="354"/>
    </location>
</feature>
<protein>
    <submittedName>
        <fullName evidence="3">Acyltransferase family protein</fullName>
        <ecNumber evidence="3">2.3.-.-</ecNumber>
    </submittedName>
</protein>
<dbReference type="InterPro" id="IPR050879">
    <property type="entry name" value="Acyltransferase_3"/>
</dbReference>
<dbReference type="Proteomes" id="UP001595713">
    <property type="component" value="Unassembled WGS sequence"/>
</dbReference>
<keyword evidence="3" id="KW-0808">Transferase</keyword>
<feature type="transmembrane region" description="Helical" evidence="1">
    <location>
        <begin position="250"/>
        <end position="268"/>
    </location>
</feature>
<feature type="transmembrane region" description="Helical" evidence="1">
    <location>
        <begin position="289"/>
        <end position="309"/>
    </location>
</feature>
<dbReference type="GO" id="GO:0016746">
    <property type="term" value="F:acyltransferase activity"/>
    <property type="evidence" value="ECO:0007669"/>
    <property type="project" value="UniProtKB-KW"/>
</dbReference>
<keyword evidence="3" id="KW-0012">Acyltransferase</keyword>
<feature type="transmembrane region" description="Helical" evidence="1">
    <location>
        <begin position="200"/>
        <end position="218"/>
    </location>
</feature>
<keyword evidence="4" id="KW-1185">Reference proteome</keyword>
<dbReference type="PANTHER" id="PTHR23028:SF131">
    <property type="entry name" value="BLR2367 PROTEIN"/>
    <property type="match status" value="1"/>
</dbReference>
<evidence type="ECO:0000313" key="4">
    <source>
        <dbReference type="Proteomes" id="UP001595713"/>
    </source>
</evidence>
<keyword evidence="1" id="KW-0812">Transmembrane</keyword>
<dbReference type="EMBL" id="JBHRXP010000001">
    <property type="protein sequence ID" value="MFC3579139.1"/>
    <property type="molecule type" value="Genomic_DNA"/>
</dbReference>
<proteinExistence type="predicted"/>
<sequence length="384" mass="41294">MQKDRHYIALDAWRGVCALLVVIGHLKTSGYISAMPISGASYRFVDFFFVLSGFVITHSARDGICSTRANVWSFIIRRIGRLWPLHIAVLLGFIAYELVMLAATHAGMSLGKEPFSGKDQLAYIPANILLIQAWNTLPSASWNIPAWSISAEFAAYLIFAACFGLCGKRGMIPLVAIGIISAGVIISAGAAGPAGTFDYGVPRCLFGFAGGALIYSLWRKMPDELPGATAWEAAMVLLTFAVVIYCPLEWGAAVVPVFCATVLVFAFEKGAISRVLMTAPGQFLGKRSYSIYMVHVLIVVCILSAVAVMPKFGLDALAIGKVGDNTGIVAAPLLADALIVLYVAVVLLISTVTFDLIEEKWRKRSSAFARRFTRGGTQQSPVAV</sequence>
<dbReference type="RefSeq" id="WP_261295907.1">
    <property type="nucleotide sequence ID" value="NZ_JANQBK010000023.1"/>
</dbReference>
<accession>A0ABV7SSZ8</accession>
<feature type="transmembrane region" description="Helical" evidence="1">
    <location>
        <begin position="40"/>
        <end position="61"/>
    </location>
</feature>
<keyword evidence="1" id="KW-0472">Membrane</keyword>
<evidence type="ECO:0000259" key="2">
    <source>
        <dbReference type="Pfam" id="PF01757"/>
    </source>
</evidence>
<gene>
    <name evidence="3" type="ORF">ACFONA_03090</name>
</gene>
<reference evidence="4" key="1">
    <citation type="journal article" date="2019" name="Int. J. Syst. Evol. Microbiol.">
        <title>The Global Catalogue of Microorganisms (GCM) 10K type strain sequencing project: providing services to taxonomists for standard genome sequencing and annotation.</title>
        <authorList>
            <consortium name="The Broad Institute Genomics Platform"/>
            <consortium name="The Broad Institute Genome Sequencing Center for Infectious Disease"/>
            <person name="Wu L."/>
            <person name="Ma J."/>
        </authorList>
    </citation>
    <scope>NUCLEOTIDE SEQUENCE [LARGE SCALE GENOMIC DNA]</scope>
    <source>
        <strain evidence="4">KCTC 42739</strain>
    </source>
</reference>
<dbReference type="PANTHER" id="PTHR23028">
    <property type="entry name" value="ACETYLTRANSFERASE"/>
    <property type="match status" value="1"/>
</dbReference>